<keyword evidence="4" id="KW-0808">Transferase</keyword>
<accession>A0ABY4GRK3</accession>
<sequence length="517" mass="60179">METNITFFKKNILILLIVLLSTVLSIIFLQQKINYHIDELLTYSLANSTSYIDVEPGEKYNAYGEFQESFLSTPEETNFDYANVWRNQANDVHPPFYYVIVHTISSVFSGEFSPYIGIAVNLIFNAFIIVLLYKFAMLITGNKFAAFLTSVFWAVNPGVISDMMFIRMYIMTMFFCLWIAYIHLKNIKLGNTVDYKFYISVYLVSLAGALTHYYFLILTFFICAIFVFYLLFRKQWRKLFIYIGAYVSMLVSVIVLFPSIYDHILGGGQRGEESIENFMSTNGYLSTLHSFWGKISDNLFGGYLLFFVIAIVIIMIASNMRLRNQNMASGNSFWMVVYLLVVCSLYFFLISNIAVYTVERYLQPIFPLIVLIFICLLHGAMRTLLNQNNSLVVCCILLLLISVNGYWKTTSFEYLQKDSAEALQIAEQYQGNDVIYLYDRTWKIPTHYMELANYKSVTFYKMNDLAMLYEKENYDEFVVYSQSEDTTIMEELVEHLPAVESYTKLNNYGYCTVYYLE</sequence>
<gene>
    <name evidence="9" type="ORF">MUN87_08020</name>
</gene>
<evidence type="ECO:0000256" key="3">
    <source>
        <dbReference type="ARBA" id="ARBA00022676"/>
    </source>
</evidence>
<feature type="transmembrane region" description="Helical" evidence="8">
    <location>
        <begin position="215"/>
        <end position="232"/>
    </location>
</feature>
<reference evidence="9 10" key="1">
    <citation type="submission" date="2022-04" db="EMBL/GenBank/DDBJ databases">
        <title>Gracilibacillus sp. isolated from saltern.</title>
        <authorList>
            <person name="Won M."/>
            <person name="Lee C.-M."/>
            <person name="Woen H.-Y."/>
            <person name="Kwon S.-W."/>
        </authorList>
    </citation>
    <scope>NUCLEOTIDE SEQUENCE [LARGE SCALE GENOMIC DNA]</scope>
    <source>
        <strain evidence="9 10">SSPM10-3</strain>
    </source>
</reference>
<evidence type="ECO:0000256" key="7">
    <source>
        <dbReference type="ARBA" id="ARBA00023136"/>
    </source>
</evidence>
<feature type="transmembrane region" description="Helical" evidence="8">
    <location>
        <begin position="391"/>
        <end position="407"/>
    </location>
</feature>
<evidence type="ECO:0000256" key="6">
    <source>
        <dbReference type="ARBA" id="ARBA00022989"/>
    </source>
</evidence>
<keyword evidence="5 8" id="KW-0812">Transmembrane</keyword>
<keyword evidence="10" id="KW-1185">Reference proteome</keyword>
<feature type="transmembrane region" description="Helical" evidence="8">
    <location>
        <begin position="300"/>
        <end position="320"/>
    </location>
</feature>
<proteinExistence type="predicted"/>
<dbReference type="InterPro" id="IPR050297">
    <property type="entry name" value="LipidA_mod_glycosyltrf_83"/>
</dbReference>
<feature type="transmembrane region" description="Helical" evidence="8">
    <location>
        <begin position="12"/>
        <end position="30"/>
    </location>
</feature>
<evidence type="ECO:0000256" key="8">
    <source>
        <dbReference type="SAM" id="Phobius"/>
    </source>
</evidence>
<dbReference type="PANTHER" id="PTHR33908:SF11">
    <property type="entry name" value="MEMBRANE PROTEIN"/>
    <property type="match status" value="1"/>
</dbReference>
<feature type="transmembrane region" description="Helical" evidence="8">
    <location>
        <begin position="361"/>
        <end position="379"/>
    </location>
</feature>
<dbReference type="RefSeq" id="WP_244747195.1">
    <property type="nucleotide sequence ID" value="NZ_CP095071.1"/>
</dbReference>
<keyword evidence="6 8" id="KW-1133">Transmembrane helix</keyword>
<feature type="transmembrane region" description="Helical" evidence="8">
    <location>
        <begin position="144"/>
        <end position="160"/>
    </location>
</feature>
<protein>
    <submittedName>
        <fullName evidence="9">Glycosyltransferase family 39 protein</fullName>
    </submittedName>
</protein>
<evidence type="ECO:0000256" key="5">
    <source>
        <dbReference type="ARBA" id="ARBA00022692"/>
    </source>
</evidence>
<feature type="transmembrane region" description="Helical" evidence="8">
    <location>
        <begin position="239"/>
        <end position="261"/>
    </location>
</feature>
<keyword evidence="7 8" id="KW-0472">Membrane</keyword>
<keyword evidence="3" id="KW-0328">Glycosyltransferase</keyword>
<name>A0ABY4GRK3_9BACI</name>
<evidence type="ECO:0000313" key="10">
    <source>
        <dbReference type="Proteomes" id="UP000831537"/>
    </source>
</evidence>
<evidence type="ECO:0000256" key="1">
    <source>
        <dbReference type="ARBA" id="ARBA00004651"/>
    </source>
</evidence>
<feature type="transmembrane region" description="Helical" evidence="8">
    <location>
        <begin position="112"/>
        <end position="132"/>
    </location>
</feature>
<evidence type="ECO:0000256" key="4">
    <source>
        <dbReference type="ARBA" id="ARBA00022679"/>
    </source>
</evidence>
<feature type="transmembrane region" description="Helical" evidence="8">
    <location>
        <begin position="332"/>
        <end position="355"/>
    </location>
</feature>
<keyword evidence="2" id="KW-1003">Cell membrane</keyword>
<dbReference type="PANTHER" id="PTHR33908">
    <property type="entry name" value="MANNOSYLTRANSFERASE YKCB-RELATED"/>
    <property type="match status" value="1"/>
</dbReference>
<comment type="subcellular location">
    <subcellularLocation>
        <location evidence="1">Cell membrane</location>
        <topology evidence="1">Multi-pass membrane protein</topology>
    </subcellularLocation>
</comment>
<dbReference type="Proteomes" id="UP000831537">
    <property type="component" value="Chromosome"/>
</dbReference>
<evidence type="ECO:0000256" key="2">
    <source>
        <dbReference type="ARBA" id="ARBA00022475"/>
    </source>
</evidence>
<evidence type="ECO:0000313" key="9">
    <source>
        <dbReference type="EMBL" id="UOQ86821.1"/>
    </source>
</evidence>
<organism evidence="9 10">
    <name type="scientific">Gracilibacillus salinarum</name>
    <dbReference type="NCBI Taxonomy" id="2932255"/>
    <lineage>
        <taxon>Bacteria</taxon>
        <taxon>Bacillati</taxon>
        <taxon>Bacillota</taxon>
        <taxon>Bacilli</taxon>
        <taxon>Bacillales</taxon>
        <taxon>Bacillaceae</taxon>
        <taxon>Gracilibacillus</taxon>
    </lineage>
</organism>
<dbReference type="EMBL" id="CP095071">
    <property type="protein sequence ID" value="UOQ86821.1"/>
    <property type="molecule type" value="Genomic_DNA"/>
</dbReference>